<dbReference type="InterPro" id="IPR050364">
    <property type="entry name" value="Cytochrome_P450_fung"/>
</dbReference>
<evidence type="ECO:0000256" key="2">
    <source>
        <dbReference type="ARBA" id="ARBA00005179"/>
    </source>
</evidence>
<proteinExistence type="inferred from homology"/>
<protein>
    <submittedName>
        <fullName evidence="12">O-methylsterigmatocystin oxidoreductase</fullName>
    </submittedName>
</protein>
<dbReference type="Proteomes" id="UP000383932">
    <property type="component" value="Unassembled WGS sequence"/>
</dbReference>
<keyword evidence="4 9" id="KW-0349">Heme</keyword>
<dbReference type="GO" id="GO:0005506">
    <property type="term" value="F:iron ion binding"/>
    <property type="evidence" value="ECO:0007669"/>
    <property type="project" value="InterPro"/>
</dbReference>
<dbReference type="Gene3D" id="1.10.630.10">
    <property type="entry name" value="Cytochrome P450"/>
    <property type="match status" value="1"/>
</dbReference>
<evidence type="ECO:0000256" key="3">
    <source>
        <dbReference type="ARBA" id="ARBA00010617"/>
    </source>
</evidence>
<organism evidence="12 13">
    <name type="scientific">Ceratobasidium theobromae</name>
    <dbReference type="NCBI Taxonomy" id="1582974"/>
    <lineage>
        <taxon>Eukaryota</taxon>
        <taxon>Fungi</taxon>
        <taxon>Dikarya</taxon>
        <taxon>Basidiomycota</taxon>
        <taxon>Agaricomycotina</taxon>
        <taxon>Agaricomycetes</taxon>
        <taxon>Cantharellales</taxon>
        <taxon>Ceratobasidiaceae</taxon>
        <taxon>Ceratobasidium</taxon>
    </lineage>
</organism>
<dbReference type="PROSITE" id="PS00086">
    <property type="entry name" value="CYTOCHROME_P450"/>
    <property type="match status" value="1"/>
</dbReference>
<keyword evidence="6 10" id="KW-0560">Oxidoreductase</keyword>
<keyword evidence="8 10" id="KW-0503">Monooxygenase</keyword>
<dbReference type="GO" id="GO:0020037">
    <property type="term" value="F:heme binding"/>
    <property type="evidence" value="ECO:0007669"/>
    <property type="project" value="InterPro"/>
</dbReference>
<dbReference type="PRINTS" id="PR00463">
    <property type="entry name" value="EP450I"/>
</dbReference>
<keyword evidence="11" id="KW-0472">Membrane</keyword>
<evidence type="ECO:0000256" key="4">
    <source>
        <dbReference type="ARBA" id="ARBA00022617"/>
    </source>
</evidence>
<keyword evidence="7 9" id="KW-0408">Iron</keyword>
<dbReference type="PANTHER" id="PTHR46300">
    <property type="entry name" value="P450, PUTATIVE (EUROFUNG)-RELATED-RELATED"/>
    <property type="match status" value="1"/>
</dbReference>
<evidence type="ECO:0000256" key="8">
    <source>
        <dbReference type="ARBA" id="ARBA00023033"/>
    </source>
</evidence>
<dbReference type="AlphaFoldDB" id="A0A5N5QB68"/>
<feature type="transmembrane region" description="Helical" evidence="11">
    <location>
        <begin position="12"/>
        <end position="30"/>
    </location>
</feature>
<evidence type="ECO:0000313" key="13">
    <source>
        <dbReference type="Proteomes" id="UP000383932"/>
    </source>
</evidence>
<keyword evidence="13" id="KW-1185">Reference proteome</keyword>
<comment type="similarity">
    <text evidence="3 10">Belongs to the cytochrome P450 family.</text>
</comment>
<dbReference type="InterPro" id="IPR002401">
    <property type="entry name" value="Cyt_P450_E_grp-I"/>
</dbReference>
<evidence type="ECO:0000256" key="9">
    <source>
        <dbReference type="PIRSR" id="PIRSR602401-1"/>
    </source>
</evidence>
<reference evidence="12 13" key="1">
    <citation type="journal article" date="2019" name="Fungal Biol. Biotechnol.">
        <title>Draft genome sequence of fastidious pathogen Ceratobasidium theobromae, which causes vascular-streak dieback in Theobroma cacao.</title>
        <authorList>
            <person name="Ali S.S."/>
            <person name="Asman A."/>
            <person name="Shao J."/>
            <person name="Firmansyah A.P."/>
            <person name="Susilo A.W."/>
            <person name="Rosmana A."/>
            <person name="McMahon P."/>
            <person name="Junaid M."/>
            <person name="Guest D."/>
            <person name="Kheng T.Y."/>
            <person name="Meinhardt L.W."/>
            <person name="Bailey B.A."/>
        </authorList>
    </citation>
    <scope>NUCLEOTIDE SEQUENCE [LARGE SCALE GENOMIC DNA]</scope>
    <source>
        <strain evidence="12 13">CT2</strain>
    </source>
</reference>
<evidence type="ECO:0000256" key="7">
    <source>
        <dbReference type="ARBA" id="ARBA00023004"/>
    </source>
</evidence>
<keyword evidence="5 9" id="KW-0479">Metal-binding</keyword>
<dbReference type="InterPro" id="IPR001128">
    <property type="entry name" value="Cyt_P450"/>
</dbReference>
<accession>A0A5N5QB68</accession>
<feature type="binding site" description="axial binding residue" evidence="9">
    <location>
        <position position="458"/>
    </location>
    <ligand>
        <name>heme</name>
        <dbReference type="ChEBI" id="CHEBI:30413"/>
    </ligand>
    <ligandPart>
        <name>Fe</name>
        <dbReference type="ChEBI" id="CHEBI:18248"/>
    </ligandPart>
</feature>
<dbReference type="GO" id="GO:0004497">
    <property type="term" value="F:monooxygenase activity"/>
    <property type="evidence" value="ECO:0007669"/>
    <property type="project" value="UniProtKB-KW"/>
</dbReference>
<name>A0A5N5QB68_9AGAM</name>
<dbReference type="EMBL" id="SSOP01000402">
    <property type="protein sequence ID" value="KAB5588637.1"/>
    <property type="molecule type" value="Genomic_DNA"/>
</dbReference>
<dbReference type="InterPro" id="IPR017972">
    <property type="entry name" value="Cyt_P450_CS"/>
</dbReference>
<gene>
    <name evidence="12" type="ORF">CTheo_7920</name>
</gene>
<dbReference type="Pfam" id="PF00067">
    <property type="entry name" value="p450"/>
    <property type="match status" value="1"/>
</dbReference>
<dbReference type="GO" id="GO:0016705">
    <property type="term" value="F:oxidoreductase activity, acting on paired donors, with incorporation or reduction of molecular oxygen"/>
    <property type="evidence" value="ECO:0007669"/>
    <property type="project" value="InterPro"/>
</dbReference>
<comment type="caution">
    <text evidence="12">The sequence shown here is derived from an EMBL/GenBank/DDBJ whole genome shotgun (WGS) entry which is preliminary data.</text>
</comment>
<evidence type="ECO:0000313" key="12">
    <source>
        <dbReference type="EMBL" id="KAB5588637.1"/>
    </source>
</evidence>
<dbReference type="SUPFAM" id="SSF48264">
    <property type="entry name" value="Cytochrome P450"/>
    <property type="match status" value="1"/>
</dbReference>
<evidence type="ECO:0000256" key="1">
    <source>
        <dbReference type="ARBA" id="ARBA00001971"/>
    </source>
</evidence>
<dbReference type="CDD" id="cd11065">
    <property type="entry name" value="CYP64-like"/>
    <property type="match status" value="1"/>
</dbReference>
<feature type="transmembrane region" description="Helical" evidence="11">
    <location>
        <begin position="42"/>
        <end position="68"/>
    </location>
</feature>
<evidence type="ECO:0000256" key="11">
    <source>
        <dbReference type="SAM" id="Phobius"/>
    </source>
</evidence>
<comment type="cofactor">
    <cofactor evidence="1 9">
        <name>heme</name>
        <dbReference type="ChEBI" id="CHEBI:30413"/>
    </cofactor>
</comment>
<dbReference type="InterPro" id="IPR036396">
    <property type="entry name" value="Cyt_P450_sf"/>
</dbReference>
<keyword evidence="11" id="KW-1133">Transmembrane helix</keyword>
<evidence type="ECO:0000256" key="6">
    <source>
        <dbReference type="ARBA" id="ARBA00023002"/>
    </source>
</evidence>
<keyword evidence="11" id="KW-0812">Transmembrane</keyword>
<dbReference type="PANTHER" id="PTHR46300:SF7">
    <property type="entry name" value="P450, PUTATIVE (EUROFUNG)-RELATED"/>
    <property type="match status" value="1"/>
</dbReference>
<dbReference type="OrthoDB" id="3223489at2759"/>
<sequence length="538" mass="59478">MDASNEMSIEGFSIALAAIAAVVISGVLRTCFSAPTSRGASLLQYLSFVMVGKSSLAIVAVVSSSYMIHILRKRLKHLPPGPASYPIIGQLLSAPLAVEHVGYQRLSQDLKSDIICLEFMGNTIVVLHSAQSASDLFEKCSSIYSDRTQSTMVAHEELTAFHARQVFHSRQLLSRLLKYDGQTISSEELGLELERLPAASILDATYGYEVTSSDDPFVKKVKQIDDNLIKSFLPTQFLVNVMPFLIHVPSWMPGTGWKQTAKEWRELKDSVVEEMYQWTRTQMAQGTAEPSIIRSIVESYANKGQEIAGEDEDNVKHAGISFFGAATDTSSGTLLAFVVAMLLYPETQRKAQDELDQVVGSQRLPEMSDLPRLPYLNNLLQELFRWQPVLPLGIPHTCSEDNSYRGYFIPKGAIVIGNAWAMSRDPNVYENPDIFNPDRFLDPSVPPVPAFGWGRRKCPGVHYAESLLSISIASILANFDISCAKDGQGRDKAPSAGASTDTLFYRPEPFSCVITPRSERHRHLVSEIPTQGGFVHSL</sequence>
<comment type="pathway">
    <text evidence="2">Secondary metabolite biosynthesis.</text>
</comment>
<evidence type="ECO:0000256" key="10">
    <source>
        <dbReference type="RuleBase" id="RU000461"/>
    </source>
</evidence>
<evidence type="ECO:0000256" key="5">
    <source>
        <dbReference type="ARBA" id="ARBA00022723"/>
    </source>
</evidence>